<protein>
    <recommendedName>
        <fullName evidence="2">Flagellar hook-length control protein-like C-terminal domain-containing protein</fullName>
    </recommendedName>
</protein>
<evidence type="ECO:0000259" key="2">
    <source>
        <dbReference type="Pfam" id="PF02120"/>
    </source>
</evidence>
<feature type="compositionally biased region" description="Basic and acidic residues" evidence="1">
    <location>
        <begin position="382"/>
        <end position="400"/>
    </location>
</feature>
<dbReference type="InterPro" id="IPR021136">
    <property type="entry name" value="Flagellar_hook_control-like_C"/>
</dbReference>
<dbReference type="EMBL" id="CP017560">
    <property type="protein sequence ID" value="AOV08266.1"/>
    <property type="molecule type" value="Genomic_DNA"/>
</dbReference>
<dbReference type="AlphaFoldDB" id="A0A1D8JHU3"/>
<feature type="region of interest" description="Disordered" evidence="1">
    <location>
        <begin position="367"/>
        <end position="400"/>
    </location>
</feature>
<name>A0A1D8JHU3_9BACL</name>
<dbReference type="Pfam" id="PF02120">
    <property type="entry name" value="Flg_hook"/>
    <property type="match status" value="1"/>
</dbReference>
<evidence type="ECO:0000256" key="1">
    <source>
        <dbReference type="SAM" id="MobiDB-lite"/>
    </source>
</evidence>
<keyword evidence="4" id="KW-1185">Reference proteome</keyword>
<feature type="domain" description="Flagellar hook-length control protein-like C-terminal" evidence="2">
    <location>
        <begin position="292"/>
        <end position="364"/>
    </location>
</feature>
<dbReference type="RefSeq" id="WP_075528421.1">
    <property type="nucleotide sequence ID" value="NZ_CP017560.1"/>
</dbReference>
<dbReference type="InterPro" id="IPR038610">
    <property type="entry name" value="FliK-like_C_sf"/>
</dbReference>
<dbReference type="Gene3D" id="3.30.750.140">
    <property type="match status" value="1"/>
</dbReference>
<sequence length="411" mass="45635">MINGLIIPTQMRLDKMPSMEATSKVGSDANTGEFGLVLASLTANSSIAVPTLNEPKFSNEDLVELLQVTSVEELIGLLEEIGQAHKELPELMDDHLIFHDDKLLGWLAEIIPNLNQSDKADEIPTFGIGGLMNAVSLRELLEQLEALGPEILASFEQGIGGRAHLSQDEAITLVAVLKMVAIEGPKLDLTLRQEQQLYSLQGMLKILGEALNVSTEKAQPTRTSTLPFMETNVTNQIKVQASELTGQSVTHSILTATRLDGGDVVNGTQQNSRAEELLRELQNVLKRSNLGQTGGTNRISVRLYPEHLGQLRIELLQTNGVLTARILASSALGKEMLENHLHQLRNTFFQQNIQVERIEISQMLNETPQHEREQSFGQQFKQEQENSNEQKSDQSDEGHMTFEEYMIQLEV</sequence>
<organism evidence="3 4">
    <name type="scientific">Sporosarcina ureilytica</name>
    <dbReference type="NCBI Taxonomy" id="298596"/>
    <lineage>
        <taxon>Bacteria</taxon>
        <taxon>Bacillati</taxon>
        <taxon>Bacillota</taxon>
        <taxon>Bacilli</taxon>
        <taxon>Bacillales</taxon>
        <taxon>Caryophanaceae</taxon>
        <taxon>Sporosarcina</taxon>
    </lineage>
</organism>
<evidence type="ECO:0000313" key="4">
    <source>
        <dbReference type="Proteomes" id="UP000185746"/>
    </source>
</evidence>
<dbReference type="CDD" id="cd17470">
    <property type="entry name" value="T3SS_Flik_C"/>
    <property type="match status" value="1"/>
</dbReference>
<proteinExistence type="predicted"/>
<dbReference type="Proteomes" id="UP000185746">
    <property type="component" value="Chromosome"/>
</dbReference>
<reference evidence="3 4" key="1">
    <citation type="submission" date="2016-09" db="EMBL/GenBank/DDBJ databases">
        <title>Complete genome sequence of the Lysinibacillus sphaericus LMG 22257, a specie of Bacillus with ureolytic activity that can effectively biodeposit calcium carbonate.</title>
        <authorList>
            <person name="Yan W."/>
        </authorList>
    </citation>
    <scope>NUCLEOTIDE SEQUENCE [LARGE SCALE GENOMIC DNA]</scope>
    <source>
        <strain evidence="3 4">LMG 22257</strain>
    </source>
</reference>
<dbReference type="KEGG" id="surl:BI350_12480"/>
<gene>
    <name evidence="3" type="ORF">BI350_12480</name>
</gene>
<accession>A0A1D8JHU3</accession>
<evidence type="ECO:0000313" key="3">
    <source>
        <dbReference type="EMBL" id="AOV08266.1"/>
    </source>
</evidence>